<evidence type="ECO:0000259" key="7">
    <source>
        <dbReference type="Pfam" id="PF00892"/>
    </source>
</evidence>
<dbReference type="InParanoid" id="I3TE56"/>
<proteinExistence type="predicted"/>
<organism evidence="8 9">
    <name type="scientific">Thermogladius calderae (strain DSM 22663 / VKM B-2946 / 1633)</name>
    <dbReference type="NCBI Taxonomy" id="1184251"/>
    <lineage>
        <taxon>Archaea</taxon>
        <taxon>Thermoproteota</taxon>
        <taxon>Thermoprotei</taxon>
        <taxon>Desulfurococcales</taxon>
        <taxon>Desulfurococcaceae</taxon>
        <taxon>Thermogladius</taxon>
    </lineage>
</organism>
<evidence type="ECO:0000256" key="2">
    <source>
        <dbReference type="ARBA" id="ARBA00022475"/>
    </source>
</evidence>
<feature type="domain" description="EamA" evidence="7">
    <location>
        <begin position="151"/>
        <end position="287"/>
    </location>
</feature>
<dbReference type="GeneID" id="13012929"/>
<feature type="transmembrane region" description="Helical" evidence="6">
    <location>
        <begin position="6"/>
        <end position="26"/>
    </location>
</feature>
<accession>I3TE56</accession>
<feature type="transmembrane region" description="Helical" evidence="6">
    <location>
        <begin position="268"/>
        <end position="287"/>
    </location>
</feature>
<feature type="transmembrane region" description="Helical" evidence="6">
    <location>
        <begin position="90"/>
        <end position="110"/>
    </location>
</feature>
<dbReference type="EMBL" id="CP003531">
    <property type="protein sequence ID" value="AFK51044.1"/>
    <property type="molecule type" value="Genomic_DNA"/>
</dbReference>
<dbReference type="GO" id="GO:0005886">
    <property type="term" value="C:plasma membrane"/>
    <property type="evidence" value="ECO:0007669"/>
    <property type="project" value="UniProtKB-SubCell"/>
</dbReference>
<dbReference type="PANTHER" id="PTHR32322">
    <property type="entry name" value="INNER MEMBRANE TRANSPORTER"/>
    <property type="match status" value="1"/>
</dbReference>
<dbReference type="OrthoDB" id="29208at2157"/>
<dbReference type="SUPFAM" id="SSF103481">
    <property type="entry name" value="Multidrug resistance efflux transporter EmrE"/>
    <property type="match status" value="2"/>
</dbReference>
<feature type="transmembrane region" description="Helical" evidence="6">
    <location>
        <begin position="122"/>
        <end position="140"/>
    </location>
</feature>
<evidence type="ECO:0000256" key="1">
    <source>
        <dbReference type="ARBA" id="ARBA00004651"/>
    </source>
</evidence>
<feature type="transmembrane region" description="Helical" evidence="6">
    <location>
        <begin position="63"/>
        <end position="83"/>
    </location>
</feature>
<keyword evidence="2" id="KW-1003">Cell membrane</keyword>
<feature type="transmembrane region" description="Helical" evidence="6">
    <location>
        <begin position="180"/>
        <end position="202"/>
    </location>
</feature>
<keyword evidence="4 6" id="KW-1133">Transmembrane helix</keyword>
<evidence type="ECO:0000256" key="5">
    <source>
        <dbReference type="ARBA" id="ARBA00023136"/>
    </source>
</evidence>
<keyword evidence="9" id="KW-1185">Reference proteome</keyword>
<feature type="transmembrane region" description="Helical" evidence="6">
    <location>
        <begin position="214"/>
        <end position="234"/>
    </location>
</feature>
<name>I3TE56_THEC1</name>
<sequence>MVYVSLLAAVLASLVWSLNPAVISRYGRSLKPLTFTGLRALLAVAPLLALIPFRPVALNATPYGWLVIALSALLGPGLGDSLYTLSIKSVGGSLAVTVSYTYIFFTQLFSLTMAGEAVSLKTALGGVLAFTGIAVATIGSNNSRGQGKLSTGILAGLGAGVLWGLATTLVKMSLRFLPDVVSLTIVRLVLIALFLTPIGYVLEGWYDRRSFRDVVKAGLVTGILGWTIGMYLFIYSINTVGASLTAVATAFTPVLSQFTTRLVSREKVALNHVLGSIAVSLGVALNYV</sequence>
<dbReference type="eggNOG" id="arCOG00272">
    <property type="taxonomic scope" value="Archaea"/>
</dbReference>
<dbReference type="Proteomes" id="UP000005270">
    <property type="component" value="Chromosome"/>
</dbReference>
<dbReference type="KEGG" id="thg:TCELL_0619"/>
<dbReference type="RefSeq" id="WP_014737294.1">
    <property type="nucleotide sequence ID" value="NC_017954.1"/>
</dbReference>
<dbReference type="PANTHER" id="PTHR32322:SF18">
    <property type="entry name" value="S-ADENOSYLMETHIONINE_S-ADENOSYLHOMOCYSTEINE TRANSPORTER"/>
    <property type="match status" value="1"/>
</dbReference>
<dbReference type="Pfam" id="PF00892">
    <property type="entry name" value="EamA"/>
    <property type="match status" value="2"/>
</dbReference>
<reference evidence="8 9" key="1">
    <citation type="journal article" date="2012" name="J. Bacteriol.">
        <title>Complete genome sequence of the hyperthermophilic cellulolytic Crenarchaeon 'Thermogladius cellulolyticus' 1633.</title>
        <authorList>
            <person name="Mardanov A.V."/>
            <person name="Kochetkova T.V."/>
            <person name="Beletsky A.V."/>
            <person name="Bonch-Osmolovskaya E.A."/>
            <person name="Ravin N.V."/>
            <person name="Skryabin K.G."/>
        </authorList>
    </citation>
    <scope>NUCLEOTIDE SEQUENCE [LARGE SCALE GENOMIC DNA]</scope>
    <source>
        <strain evidence="9">DSM 22663 / VKM B-2946 / 1633</strain>
    </source>
</reference>
<evidence type="ECO:0000256" key="6">
    <source>
        <dbReference type="SAM" id="Phobius"/>
    </source>
</evidence>
<dbReference type="InterPro" id="IPR037185">
    <property type="entry name" value="EmrE-like"/>
</dbReference>
<feature type="transmembrane region" description="Helical" evidence="6">
    <location>
        <begin position="38"/>
        <end position="57"/>
    </location>
</feature>
<evidence type="ECO:0000256" key="3">
    <source>
        <dbReference type="ARBA" id="ARBA00022692"/>
    </source>
</evidence>
<feature type="transmembrane region" description="Helical" evidence="6">
    <location>
        <begin position="152"/>
        <end position="174"/>
    </location>
</feature>
<feature type="domain" description="EamA" evidence="7">
    <location>
        <begin position="6"/>
        <end position="136"/>
    </location>
</feature>
<keyword evidence="5 6" id="KW-0472">Membrane</keyword>
<keyword evidence="3 6" id="KW-0812">Transmembrane</keyword>
<evidence type="ECO:0000313" key="9">
    <source>
        <dbReference type="Proteomes" id="UP000005270"/>
    </source>
</evidence>
<gene>
    <name evidence="8" type="ordered locus">TCELL_0619</name>
</gene>
<comment type="subcellular location">
    <subcellularLocation>
        <location evidence="1">Cell membrane</location>
        <topology evidence="1">Multi-pass membrane protein</topology>
    </subcellularLocation>
</comment>
<dbReference type="STRING" id="1184251.TCELL_0619"/>
<dbReference type="AlphaFoldDB" id="I3TE56"/>
<dbReference type="HOGENOM" id="CLU_1029031_0_0_2"/>
<evidence type="ECO:0000313" key="8">
    <source>
        <dbReference type="EMBL" id="AFK51044.1"/>
    </source>
</evidence>
<evidence type="ECO:0000256" key="4">
    <source>
        <dbReference type="ARBA" id="ARBA00022989"/>
    </source>
</evidence>
<dbReference type="InterPro" id="IPR050638">
    <property type="entry name" value="AA-Vitamin_Transporters"/>
</dbReference>
<dbReference type="InterPro" id="IPR000620">
    <property type="entry name" value="EamA_dom"/>
</dbReference>
<protein>
    <recommendedName>
        <fullName evidence="7">EamA domain-containing protein</fullName>
    </recommendedName>
</protein>